<keyword evidence="3 8" id="KW-0813">Transport</keyword>
<evidence type="ECO:0000313" key="11">
    <source>
        <dbReference type="Proteomes" id="UP000239724"/>
    </source>
</evidence>
<feature type="transmembrane region" description="Helical" evidence="8">
    <location>
        <begin position="142"/>
        <end position="160"/>
    </location>
</feature>
<comment type="subcellular location">
    <subcellularLocation>
        <location evidence="8">Cell inner membrane</location>
        <topology evidence="8">Multi-pass membrane protein</topology>
    </subcellularLocation>
    <subcellularLocation>
        <location evidence="1">Cell membrane</location>
        <topology evidence="1">Multi-pass membrane protein</topology>
    </subcellularLocation>
</comment>
<keyword evidence="4 8" id="KW-1003">Cell membrane</keyword>
<comment type="caution">
    <text evidence="8">Lacks conserved residue(s) required for the propagation of feature annotation.</text>
</comment>
<sequence length="165" mass="17757">MSGQHYKAPGSAGGYLLGKSLPGLIIGVIEASVIVLATVAWFRVPLLGGLLPLYFGLLLFVTAVTGIGLMISSLALTQQQALLGAFLFMVPSIVLSGFATPIANMPDAIQNLTLINPMRYFLVVVRAVFLEGATFDQLVPQYWPMALIALTTLIAAGWLFRRRSY</sequence>
<accession>A0A2S6NHW9</accession>
<dbReference type="InterPro" id="IPR013525">
    <property type="entry name" value="ABC2_TM"/>
</dbReference>
<evidence type="ECO:0000256" key="8">
    <source>
        <dbReference type="RuleBase" id="RU361157"/>
    </source>
</evidence>
<dbReference type="OrthoDB" id="9784671at2"/>
<evidence type="ECO:0000256" key="2">
    <source>
        <dbReference type="ARBA" id="ARBA00007783"/>
    </source>
</evidence>
<feature type="transmembrane region" description="Helical" evidence="8">
    <location>
        <begin position="81"/>
        <end position="100"/>
    </location>
</feature>
<proteinExistence type="inferred from homology"/>
<reference evidence="10 11" key="1">
    <citation type="journal article" date="2018" name="Arch. Microbiol.">
        <title>New insights into the metabolic potential of the phototrophic purple bacterium Rhodopila globiformis DSM 161(T) from its draft genome sequence and evidence for a vanadium-dependent nitrogenase.</title>
        <authorList>
            <person name="Imhoff J.F."/>
            <person name="Rahn T."/>
            <person name="Kunzel S."/>
            <person name="Neulinger S.C."/>
        </authorList>
    </citation>
    <scope>NUCLEOTIDE SEQUENCE [LARGE SCALE GENOMIC DNA]</scope>
    <source>
        <strain evidence="10 11">DSM 161</strain>
    </source>
</reference>
<comment type="similarity">
    <text evidence="2 8">Belongs to the ABC-2 integral membrane protein family.</text>
</comment>
<feature type="transmembrane region" description="Helical" evidence="8">
    <location>
        <begin position="20"/>
        <end position="42"/>
    </location>
</feature>
<protein>
    <recommendedName>
        <fullName evidence="8">Transport permease protein</fullName>
    </recommendedName>
</protein>
<feature type="domain" description="ABC transmembrane type-2" evidence="9">
    <location>
        <begin position="57"/>
        <end position="163"/>
    </location>
</feature>
<evidence type="ECO:0000256" key="7">
    <source>
        <dbReference type="ARBA" id="ARBA00023136"/>
    </source>
</evidence>
<organism evidence="10 11">
    <name type="scientific">Rhodopila globiformis</name>
    <name type="common">Rhodopseudomonas globiformis</name>
    <dbReference type="NCBI Taxonomy" id="1071"/>
    <lineage>
        <taxon>Bacteria</taxon>
        <taxon>Pseudomonadati</taxon>
        <taxon>Pseudomonadota</taxon>
        <taxon>Alphaproteobacteria</taxon>
        <taxon>Acetobacterales</taxon>
        <taxon>Acetobacteraceae</taxon>
        <taxon>Rhodopila</taxon>
    </lineage>
</organism>
<dbReference type="GO" id="GO:0043190">
    <property type="term" value="C:ATP-binding cassette (ABC) transporter complex"/>
    <property type="evidence" value="ECO:0007669"/>
    <property type="project" value="InterPro"/>
</dbReference>
<keyword evidence="5 8" id="KW-0812">Transmembrane</keyword>
<dbReference type="InterPro" id="IPR051449">
    <property type="entry name" value="ABC-2_transporter_component"/>
</dbReference>
<feature type="transmembrane region" description="Helical" evidence="8">
    <location>
        <begin position="54"/>
        <end position="75"/>
    </location>
</feature>
<evidence type="ECO:0000256" key="1">
    <source>
        <dbReference type="ARBA" id="ARBA00004651"/>
    </source>
</evidence>
<evidence type="ECO:0000256" key="5">
    <source>
        <dbReference type="ARBA" id="ARBA00022692"/>
    </source>
</evidence>
<dbReference type="PANTHER" id="PTHR30294">
    <property type="entry name" value="MEMBRANE COMPONENT OF ABC TRANSPORTER YHHJ-RELATED"/>
    <property type="match status" value="1"/>
</dbReference>
<evidence type="ECO:0000313" key="10">
    <source>
        <dbReference type="EMBL" id="PPQ34207.1"/>
    </source>
</evidence>
<evidence type="ECO:0000256" key="3">
    <source>
        <dbReference type="ARBA" id="ARBA00022448"/>
    </source>
</evidence>
<dbReference type="Proteomes" id="UP000239724">
    <property type="component" value="Unassembled WGS sequence"/>
</dbReference>
<evidence type="ECO:0000256" key="6">
    <source>
        <dbReference type="ARBA" id="ARBA00022989"/>
    </source>
</evidence>
<dbReference type="EMBL" id="NHRY01000125">
    <property type="protein sequence ID" value="PPQ34207.1"/>
    <property type="molecule type" value="Genomic_DNA"/>
</dbReference>
<dbReference type="Pfam" id="PF01061">
    <property type="entry name" value="ABC2_membrane"/>
    <property type="match status" value="1"/>
</dbReference>
<dbReference type="RefSeq" id="WP_104519071.1">
    <property type="nucleotide sequence ID" value="NZ_NHRY01000125.1"/>
</dbReference>
<evidence type="ECO:0000256" key="4">
    <source>
        <dbReference type="ARBA" id="ARBA00022475"/>
    </source>
</evidence>
<dbReference type="InterPro" id="IPR000412">
    <property type="entry name" value="ABC_2_transport"/>
</dbReference>
<keyword evidence="11" id="KW-1185">Reference proteome</keyword>
<name>A0A2S6NHW9_RHOGL</name>
<dbReference type="PROSITE" id="PS51012">
    <property type="entry name" value="ABC_TM2"/>
    <property type="match status" value="1"/>
</dbReference>
<keyword evidence="7 8" id="KW-0472">Membrane</keyword>
<keyword evidence="6 8" id="KW-1133">Transmembrane helix</keyword>
<dbReference type="PANTHER" id="PTHR30294:SF44">
    <property type="entry name" value="MULTIDRUG ABC TRANSPORTER PERMEASE YBHR-RELATED"/>
    <property type="match status" value="1"/>
</dbReference>
<dbReference type="GO" id="GO:0140359">
    <property type="term" value="F:ABC-type transporter activity"/>
    <property type="evidence" value="ECO:0007669"/>
    <property type="project" value="InterPro"/>
</dbReference>
<dbReference type="InterPro" id="IPR047817">
    <property type="entry name" value="ABC2_TM_bact-type"/>
</dbReference>
<gene>
    <name evidence="10" type="ORF">CCS01_11885</name>
</gene>
<evidence type="ECO:0000259" key="9">
    <source>
        <dbReference type="PROSITE" id="PS51012"/>
    </source>
</evidence>
<dbReference type="AlphaFoldDB" id="A0A2S6NHW9"/>
<comment type="caution">
    <text evidence="10">The sequence shown here is derived from an EMBL/GenBank/DDBJ whole genome shotgun (WGS) entry which is preliminary data.</text>
</comment>
<dbReference type="PRINTS" id="PR00164">
    <property type="entry name" value="ABC2TRNSPORT"/>
</dbReference>